<reference evidence="2 3" key="1">
    <citation type="journal article" date="2014" name="Genome Announc.">
        <title>Draft Genome Sequence of the Boron-Tolerant and Moderately Halotolerant Bacterium Gracilibacillus boraciitolerans JCM 21714T.</title>
        <authorList>
            <person name="Ahmed I."/>
            <person name="Oshima K."/>
            <person name="Suda W."/>
            <person name="Kitamura K."/>
            <person name="Iida T."/>
            <person name="Ohmori Y."/>
            <person name="Fujiwara T."/>
            <person name="Hattori M."/>
            <person name="Ohkuma M."/>
        </authorList>
    </citation>
    <scope>NUCLEOTIDE SEQUENCE [LARGE SCALE GENOMIC DNA]</scope>
    <source>
        <strain evidence="2 3">JCM 21714</strain>
    </source>
</reference>
<dbReference type="OrthoDB" id="1550598at2"/>
<comment type="caution">
    <text evidence="2">The sequence shown here is derived from an EMBL/GenBank/DDBJ whole genome shotgun (WGS) entry which is preliminary data.</text>
</comment>
<dbReference type="PIRSF" id="PIRSF009141">
    <property type="entry name" value="UCP009141"/>
    <property type="match status" value="1"/>
</dbReference>
<feature type="transmembrane region" description="Helical" evidence="1">
    <location>
        <begin position="102"/>
        <end position="119"/>
    </location>
</feature>
<evidence type="ECO:0000313" key="2">
    <source>
        <dbReference type="EMBL" id="GAE92382.1"/>
    </source>
</evidence>
<dbReference type="Proteomes" id="UP000019102">
    <property type="component" value="Unassembled WGS sequence"/>
</dbReference>
<dbReference type="eggNOG" id="COG3739">
    <property type="taxonomic scope" value="Bacteria"/>
</dbReference>
<evidence type="ECO:0000256" key="1">
    <source>
        <dbReference type="SAM" id="Phobius"/>
    </source>
</evidence>
<protein>
    <submittedName>
        <fullName evidence="2">Membrane protein</fullName>
    </submittedName>
</protein>
<proteinExistence type="predicted"/>
<dbReference type="InterPro" id="IPR008535">
    <property type="entry name" value="DUF817"/>
</dbReference>
<feature type="transmembrane region" description="Helical" evidence="1">
    <location>
        <begin position="66"/>
        <end position="82"/>
    </location>
</feature>
<keyword evidence="1" id="KW-0472">Membrane</keyword>
<name>W4VGN6_9BACI</name>
<organism evidence="2 3">
    <name type="scientific">Gracilibacillus boraciitolerans JCM 21714</name>
    <dbReference type="NCBI Taxonomy" id="1298598"/>
    <lineage>
        <taxon>Bacteria</taxon>
        <taxon>Bacillati</taxon>
        <taxon>Bacillota</taxon>
        <taxon>Bacilli</taxon>
        <taxon>Bacillales</taxon>
        <taxon>Bacillaceae</taxon>
        <taxon>Gracilibacillus</taxon>
    </lineage>
</organism>
<dbReference type="EMBL" id="BAVS01000004">
    <property type="protein sequence ID" value="GAE92382.1"/>
    <property type="molecule type" value="Genomic_DNA"/>
</dbReference>
<dbReference type="Pfam" id="PF05675">
    <property type="entry name" value="DUF817"/>
    <property type="match status" value="1"/>
</dbReference>
<dbReference type="STRING" id="1298598.JCM21714_1375"/>
<accession>W4VGN6</accession>
<feature type="transmembrane region" description="Helical" evidence="1">
    <location>
        <begin position="157"/>
        <end position="174"/>
    </location>
</feature>
<feature type="transmembrane region" description="Helical" evidence="1">
    <location>
        <begin position="226"/>
        <end position="243"/>
    </location>
</feature>
<dbReference type="AlphaFoldDB" id="W4VGN6"/>
<feature type="transmembrane region" description="Helical" evidence="1">
    <location>
        <begin position="131"/>
        <end position="151"/>
    </location>
</feature>
<feature type="transmembrane region" description="Helical" evidence="1">
    <location>
        <begin position="186"/>
        <end position="206"/>
    </location>
</feature>
<evidence type="ECO:0000313" key="3">
    <source>
        <dbReference type="Proteomes" id="UP000019102"/>
    </source>
</evidence>
<feature type="transmembrane region" description="Helical" evidence="1">
    <location>
        <begin position="12"/>
        <end position="31"/>
    </location>
</feature>
<sequence length="255" mass="29943">MRQLWRFGLEQAKSCIFAVVIFSALAITQFIEISFIHRYDFILIICLLTQLLMLTSKLETWDELKVICVFHLIGLALEIYKVHMGSWSYPEEAMSKVFGVPLYSGFMYASVASYLCQAWRRMDVQLMKWPPTWTVAILSAAIYFNFFTHHYIYDFRWIFKAATILLFFQTIVYFKVNQRTYKMPVVLSFALIGFFIWIAENIATFFGAWQYPGQSETWEIVHFSKISSWLLLVIVSFLIVAMLKHIKGKDNGNYV</sequence>
<dbReference type="RefSeq" id="WP_035722322.1">
    <property type="nucleotide sequence ID" value="NZ_BAVS01000004.1"/>
</dbReference>
<keyword evidence="3" id="KW-1185">Reference proteome</keyword>
<keyword evidence="1" id="KW-0812">Transmembrane</keyword>
<keyword evidence="1" id="KW-1133">Transmembrane helix</keyword>
<gene>
    <name evidence="2" type="ORF">JCM21714_1375</name>
</gene>
<feature type="transmembrane region" description="Helical" evidence="1">
    <location>
        <begin position="37"/>
        <end position="54"/>
    </location>
</feature>